<dbReference type="AlphaFoldDB" id="A0A2P8FCQ3"/>
<accession>A0A2P8FCQ3</accession>
<dbReference type="Proteomes" id="UP000241964">
    <property type="component" value="Unassembled WGS sequence"/>
</dbReference>
<keyword evidence="1" id="KW-0812">Transmembrane</keyword>
<comment type="caution">
    <text evidence="2">The sequence shown here is derived from an EMBL/GenBank/DDBJ whole genome shotgun (WGS) entry which is preliminary data.</text>
</comment>
<proteinExistence type="predicted"/>
<dbReference type="OrthoDB" id="677224at2"/>
<keyword evidence="3" id="KW-1185">Reference proteome</keyword>
<organism evidence="2 3">
    <name type="scientific">Dyadobacter jiangsuensis</name>
    <dbReference type="NCBI Taxonomy" id="1591085"/>
    <lineage>
        <taxon>Bacteria</taxon>
        <taxon>Pseudomonadati</taxon>
        <taxon>Bacteroidota</taxon>
        <taxon>Cytophagia</taxon>
        <taxon>Cytophagales</taxon>
        <taxon>Spirosomataceae</taxon>
        <taxon>Dyadobacter</taxon>
    </lineage>
</organism>
<keyword evidence="1" id="KW-0472">Membrane</keyword>
<evidence type="ECO:0000313" key="3">
    <source>
        <dbReference type="Proteomes" id="UP000241964"/>
    </source>
</evidence>
<reference evidence="2 3" key="1">
    <citation type="submission" date="2018-03" db="EMBL/GenBank/DDBJ databases">
        <title>Genomic Encyclopedia of Archaeal and Bacterial Type Strains, Phase II (KMG-II): from individual species to whole genera.</title>
        <authorList>
            <person name="Goeker M."/>
        </authorList>
    </citation>
    <scope>NUCLEOTIDE SEQUENCE [LARGE SCALE GENOMIC DNA]</scope>
    <source>
        <strain evidence="2 3">DSM 29057</strain>
    </source>
</reference>
<dbReference type="RefSeq" id="WP_106599514.1">
    <property type="nucleotide sequence ID" value="NZ_PYAS01000026.1"/>
</dbReference>
<evidence type="ECO:0000256" key="1">
    <source>
        <dbReference type="SAM" id="Phobius"/>
    </source>
</evidence>
<dbReference type="EMBL" id="PYAS01000026">
    <property type="protein sequence ID" value="PSL19499.1"/>
    <property type="molecule type" value="Genomic_DNA"/>
</dbReference>
<keyword evidence="1" id="KW-1133">Transmembrane helix</keyword>
<feature type="transmembrane region" description="Helical" evidence="1">
    <location>
        <begin position="59"/>
        <end position="77"/>
    </location>
</feature>
<gene>
    <name evidence="2" type="ORF">CLV60_12617</name>
</gene>
<feature type="transmembrane region" description="Helical" evidence="1">
    <location>
        <begin position="89"/>
        <end position="110"/>
    </location>
</feature>
<sequence>MVTSFKLLGWVLVLSGIFVLIFDRSAGAELPLLAGLFIAFVTREKTEDERSLYLKSSSAYIALILGYGVKLVSTNLYEHQIIGGRLYDINHFLILVFGIAIILFYSRLYLSAR</sequence>
<name>A0A2P8FCQ3_9BACT</name>
<evidence type="ECO:0000313" key="2">
    <source>
        <dbReference type="EMBL" id="PSL19499.1"/>
    </source>
</evidence>
<protein>
    <submittedName>
        <fullName evidence="2">Uncharacterized protein</fullName>
    </submittedName>
</protein>